<evidence type="ECO:0000313" key="1">
    <source>
        <dbReference type="EMBL" id="TGZ53206.1"/>
    </source>
</evidence>
<name>A0A4S2KUE2_9HYME</name>
<dbReference type="EMBL" id="QBLH01001083">
    <property type="protein sequence ID" value="TGZ53206.1"/>
    <property type="molecule type" value="Genomic_DNA"/>
</dbReference>
<evidence type="ECO:0000313" key="2">
    <source>
        <dbReference type="Proteomes" id="UP000310200"/>
    </source>
</evidence>
<reference evidence="1 2" key="1">
    <citation type="journal article" date="2019" name="Philos. Trans. R. Soc. Lond., B, Biol. Sci.">
        <title>Ant behaviour and brain gene expression of defending hosts depend on the ecological success of the intruding social parasite.</title>
        <authorList>
            <person name="Kaur R."/>
            <person name="Stoldt M."/>
            <person name="Jongepier E."/>
            <person name="Feldmeyer B."/>
            <person name="Menzel F."/>
            <person name="Bornberg-Bauer E."/>
            <person name="Foitzik S."/>
        </authorList>
    </citation>
    <scope>NUCLEOTIDE SEQUENCE [LARGE SCALE GENOMIC DNA]</scope>
    <source>
        <tissue evidence="1">Whole body</tissue>
    </source>
</reference>
<proteinExistence type="predicted"/>
<protein>
    <submittedName>
        <fullName evidence="1">Insulin-degrading enzyme</fullName>
    </submittedName>
</protein>
<organism evidence="1 2">
    <name type="scientific">Temnothorax longispinosus</name>
    <dbReference type="NCBI Taxonomy" id="300112"/>
    <lineage>
        <taxon>Eukaryota</taxon>
        <taxon>Metazoa</taxon>
        <taxon>Ecdysozoa</taxon>
        <taxon>Arthropoda</taxon>
        <taxon>Hexapoda</taxon>
        <taxon>Insecta</taxon>
        <taxon>Pterygota</taxon>
        <taxon>Neoptera</taxon>
        <taxon>Endopterygota</taxon>
        <taxon>Hymenoptera</taxon>
        <taxon>Apocrita</taxon>
        <taxon>Aculeata</taxon>
        <taxon>Formicoidea</taxon>
        <taxon>Formicidae</taxon>
        <taxon>Myrmicinae</taxon>
        <taxon>Temnothorax</taxon>
    </lineage>
</organism>
<dbReference type="Proteomes" id="UP000310200">
    <property type="component" value="Unassembled WGS sequence"/>
</dbReference>
<gene>
    <name evidence="1" type="ORF">DBV15_01532</name>
</gene>
<sequence>MEQENVYNKTRRKVSVYMISSATSTKKSSLHTSGVSANLSTNKDVKKIDDIISFRRSQNI</sequence>
<accession>A0A4S2KUE2</accession>
<keyword evidence="2" id="KW-1185">Reference proteome</keyword>
<comment type="caution">
    <text evidence="1">The sequence shown here is derived from an EMBL/GenBank/DDBJ whole genome shotgun (WGS) entry which is preliminary data.</text>
</comment>
<dbReference type="AlphaFoldDB" id="A0A4S2KUE2"/>